<keyword evidence="14" id="KW-0464">Manganese</keyword>
<dbReference type="Pfam" id="PF24995">
    <property type="entry name" value="DSRM_2"/>
    <property type="match status" value="1"/>
</dbReference>
<dbReference type="Gene3D" id="3.30.160.380">
    <property type="entry name" value="Dicer dimerisation domain"/>
    <property type="match status" value="1"/>
</dbReference>
<accession>A0A3N4IVK1</accession>
<evidence type="ECO:0000256" key="8">
    <source>
        <dbReference type="ARBA" id="ARBA00022801"/>
    </source>
</evidence>
<keyword evidence="10" id="KW-0067">ATP-binding</keyword>
<evidence type="ECO:0000259" key="20">
    <source>
        <dbReference type="PROSITE" id="PS51327"/>
    </source>
</evidence>
<keyword evidence="7" id="KW-0547">Nucleotide-binding</keyword>
<dbReference type="GO" id="GO:0005634">
    <property type="term" value="C:nucleus"/>
    <property type="evidence" value="ECO:0007669"/>
    <property type="project" value="TreeGrafter"/>
</dbReference>
<gene>
    <name evidence="21" type="ORF">L873DRAFT_1718671</name>
</gene>
<dbReference type="PROSITE" id="PS51327">
    <property type="entry name" value="DICER_DSRBF"/>
    <property type="match status" value="1"/>
</dbReference>
<evidence type="ECO:0000256" key="5">
    <source>
        <dbReference type="ARBA" id="ARBA00022723"/>
    </source>
</evidence>
<dbReference type="PROSITE" id="PS51194">
    <property type="entry name" value="HELICASE_CTER"/>
    <property type="match status" value="1"/>
</dbReference>
<dbReference type="Proteomes" id="UP000276215">
    <property type="component" value="Unassembled WGS sequence"/>
</dbReference>
<keyword evidence="8" id="KW-0378">Hydrolase</keyword>
<evidence type="ECO:0000256" key="4">
    <source>
        <dbReference type="ARBA" id="ARBA00022721"/>
    </source>
</evidence>
<evidence type="ECO:0000259" key="17">
    <source>
        <dbReference type="PROSITE" id="PS50142"/>
    </source>
</evidence>
<comment type="cofactor">
    <cofactor evidence="1">
        <name>Mn(2+)</name>
        <dbReference type="ChEBI" id="CHEBI:29035"/>
    </cofactor>
</comment>
<dbReference type="PROSITE" id="PS51192">
    <property type="entry name" value="HELICASE_ATP_BIND_1"/>
    <property type="match status" value="1"/>
</dbReference>
<evidence type="ECO:0000313" key="22">
    <source>
        <dbReference type="Proteomes" id="UP000276215"/>
    </source>
</evidence>
<keyword evidence="6" id="KW-0677">Repeat</keyword>
<evidence type="ECO:0000256" key="11">
    <source>
        <dbReference type="ARBA" id="ARBA00022842"/>
    </source>
</evidence>
<dbReference type="InterPro" id="IPR038248">
    <property type="entry name" value="Dicer_dimer_sf"/>
</dbReference>
<keyword evidence="5" id="KW-0479">Metal-binding</keyword>
<evidence type="ECO:0000313" key="21">
    <source>
        <dbReference type="EMBL" id="RPA90243.1"/>
    </source>
</evidence>
<evidence type="ECO:0000256" key="9">
    <source>
        <dbReference type="ARBA" id="ARBA00022806"/>
    </source>
</evidence>
<dbReference type="InterPro" id="IPR056755">
    <property type="entry name" value="DSRM_2"/>
</dbReference>
<keyword evidence="12 16" id="KW-0694">RNA-binding</keyword>
<dbReference type="InterPro" id="IPR006935">
    <property type="entry name" value="Helicase/UvrB_N"/>
</dbReference>
<dbReference type="PROSITE" id="PS00517">
    <property type="entry name" value="RNASE_3_1"/>
    <property type="match status" value="1"/>
</dbReference>
<comment type="cofactor">
    <cofactor evidence="2">
        <name>Mg(2+)</name>
        <dbReference type="ChEBI" id="CHEBI:18420"/>
    </cofactor>
</comment>
<evidence type="ECO:0000256" key="13">
    <source>
        <dbReference type="ARBA" id="ARBA00023118"/>
    </source>
</evidence>
<dbReference type="InterPro" id="IPR001650">
    <property type="entry name" value="Helicase_C-like"/>
</dbReference>
<evidence type="ECO:0000259" key="18">
    <source>
        <dbReference type="PROSITE" id="PS51192"/>
    </source>
</evidence>
<dbReference type="InterPro" id="IPR014001">
    <property type="entry name" value="Helicase_ATP-bd"/>
</dbReference>
<reference evidence="21 22" key="1">
    <citation type="journal article" date="2018" name="Nat. Ecol. Evol.">
        <title>Pezizomycetes genomes reveal the molecular basis of ectomycorrhizal truffle lifestyle.</title>
        <authorList>
            <person name="Murat C."/>
            <person name="Payen T."/>
            <person name="Noel B."/>
            <person name="Kuo A."/>
            <person name="Morin E."/>
            <person name="Chen J."/>
            <person name="Kohler A."/>
            <person name="Krizsan K."/>
            <person name="Balestrini R."/>
            <person name="Da Silva C."/>
            <person name="Montanini B."/>
            <person name="Hainaut M."/>
            <person name="Levati E."/>
            <person name="Barry K.W."/>
            <person name="Belfiori B."/>
            <person name="Cichocki N."/>
            <person name="Clum A."/>
            <person name="Dockter R.B."/>
            <person name="Fauchery L."/>
            <person name="Guy J."/>
            <person name="Iotti M."/>
            <person name="Le Tacon F."/>
            <person name="Lindquist E.A."/>
            <person name="Lipzen A."/>
            <person name="Malagnac F."/>
            <person name="Mello A."/>
            <person name="Molinier V."/>
            <person name="Miyauchi S."/>
            <person name="Poulain J."/>
            <person name="Riccioni C."/>
            <person name="Rubini A."/>
            <person name="Sitrit Y."/>
            <person name="Splivallo R."/>
            <person name="Traeger S."/>
            <person name="Wang M."/>
            <person name="Zifcakova L."/>
            <person name="Wipf D."/>
            <person name="Zambonelli A."/>
            <person name="Paolocci F."/>
            <person name="Nowrousian M."/>
            <person name="Ottonello S."/>
            <person name="Baldrian P."/>
            <person name="Spatafora J.W."/>
            <person name="Henrissat B."/>
            <person name="Nagy L.G."/>
            <person name="Aury J.M."/>
            <person name="Wincker P."/>
            <person name="Grigoriev I.V."/>
            <person name="Bonfante P."/>
            <person name="Martin F.M."/>
        </authorList>
    </citation>
    <scope>NUCLEOTIDE SEQUENCE [LARGE SCALE GENOMIC DNA]</scope>
    <source>
        <strain evidence="21 22">120613-1</strain>
    </source>
</reference>
<dbReference type="GO" id="GO:0003723">
    <property type="term" value="F:RNA binding"/>
    <property type="evidence" value="ECO:0007669"/>
    <property type="project" value="UniProtKB-UniRule"/>
</dbReference>
<dbReference type="GO" id="GO:0051607">
    <property type="term" value="P:defense response to virus"/>
    <property type="evidence" value="ECO:0007669"/>
    <property type="project" value="UniProtKB-KW"/>
</dbReference>
<evidence type="ECO:0000256" key="14">
    <source>
        <dbReference type="ARBA" id="ARBA00023211"/>
    </source>
</evidence>
<name>A0A3N4IVK1_9PEZI</name>
<evidence type="ECO:0000256" key="12">
    <source>
        <dbReference type="ARBA" id="ARBA00022884"/>
    </source>
</evidence>
<dbReference type="PROSITE" id="PS50142">
    <property type="entry name" value="RNASE_3_2"/>
    <property type="match status" value="2"/>
</dbReference>
<evidence type="ECO:0000256" key="16">
    <source>
        <dbReference type="PROSITE-ProRule" id="PRU00657"/>
    </source>
</evidence>
<protein>
    <recommendedName>
        <fullName evidence="3">Dicer-like protein 1</fullName>
    </recommendedName>
</protein>
<evidence type="ECO:0000256" key="2">
    <source>
        <dbReference type="ARBA" id="ARBA00001946"/>
    </source>
</evidence>
<dbReference type="SMART" id="SM00490">
    <property type="entry name" value="HELICc"/>
    <property type="match status" value="1"/>
</dbReference>
<dbReference type="CDD" id="cd18034">
    <property type="entry name" value="DEXHc_dicer"/>
    <property type="match status" value="1"/>
</dbReference>
<dbReference type="EMBL" id="ML120533">
    <property type="protein sequence ID" value="RPA90243.1"/>
    <property type="molecule type" value="Genomic_DNA"/>
</dbReference>
<dbReference type="CDD" id="cd00593">
    <property type="entry name" value="RIBOc"/>
    <property type="match status" value="2"/>
</dbReference>
<evidence type="ECO:0000256" key="3">
    <source>
        <dbReference type="ARBA" id="ARBA00020797"/>
    </source>
</evidence>
<feature type="domain" description="Helicase ATP-binding" evidence="18">
    <location>
        <begin position="24"/>
        <end position="205"/>
    </location>
</feature>
<evidence type="ECO:0000259" key="19">
    <source>
        <dbReference type="PROSITE" id="PS51194"/>
    </source>
</evidence>
<dbReference type="GO" id="GO:0005737">
    <property type="term" value="C:cytoplasm"/>
    <property type="evidence" value="ECO:0007669"/>
    <property type="project" value="TreeGrafter"/>
</dbReference>
<dbReference type="Pfam" id="PF00636">
    <property type="entry name" value="Ribonuclease_3"/>
    <property type="match status" value="2"/>
</dbReference>
<dbReference type="Pfam" id="PF00271">
    <property type="entry name" value="Helicase_C"/>
    <property type="match status" value="1"/>
</dbReference>
<evidence type="ECO:0000256" key="1">
    <source>
        <dbReference type="ARBA" id="ARBA00001936"/>
    </source>
</evidence>
<dbReference type="PANTHER" id="PTHR14950">
    <property type="entry name" value="DICER-RELATED"/>
    <property type="match status" value="1"/>
</dbReference>
<dbReference type="FunFam" id="3.40.50.300:FF:000628">
    <property type="entry name" value="Endoribonuclease Dicer"/>
    <property type="match status" value="1"/>
</dbReference>
<dbReference type="GO" id="GO:0003677">
    <property type="term" value="F:DNA binding"/>
    <property type="evidence" value="ECO:0007669"/>
    <property type="project" value="InterPro"/>
</dbReference>
<keyword evidence="13" id="KW-0051">Antiviral defense</keyword>
<dbReference type="SMART" id="SM00487">
    <property type="entry name" value="DEXDc"/>
    <property type="match status" value="1"/>
</dbReference>
<comment type="similarity">
    <text evidence="15 16">Belongs to the helicase family. Dicer subfamily.</text>
</comment>
<dbReference type="Gene3D" id="3.40.50.300">
    <property type="entry name" value="P-loop containing nucleotide triphosphate hydrolases"/>
    <property type="match status" value="2"/>
</dbReference>
<dbReference type="InterPro" id="IPR000999">
    <property type="entry name" value="RNase_III_dom"/>
</dbReference>
<sequence>MSTKSMAWGSNKIIGDPREYQLELFEIAKTRNTIAVLGTGSGKTLIACLLIRHIIEKEYESRANGNHPRVSFFLVHNVTLVFQQAAVLRCNLDARIGEYCGNTGAGDWKKEVWDNVLKEQQVIVMTADILYSCLVHAFIKMQDINLLCFDEAHHAKKNHSFARIIRDFYIPEPENTRPKIFGMTASPVGSRADVVHAAADLEKLLHSQISTTSDLALLQGSVGRPEEVVTAYPTLKPKFRTELCQKLHKAYGELDCFSKIFAFAELASSELGPWCADMVWKFALSETQAQKLERRTERRLEAQPDAKAVMRIEKDISSLQEAAEMVRQHKIPPPSADENCLSAKALLLHAYLKEIYGVKTQDKCIIFVSRRYTASVLGELFKRLQIEYLKIGILVGSISRNGVSDSNQSLREQMITVSKFRQGKLNCLIATSVAEEGLDIPDCSLVIRFDLYQTMIQYIQSRGRARSAVSKYIHMLESGNRSHIEILSDVRNSEKIMRAFCCSLPADRILDFSGTPESSVPGNIEELHHIEPSTGAKLTMTSSMAILSCYAHRLPQEDNEPLVPLYMVRYVSEGFICEVTLPTLSPLQHIEGAPMPTKMAAKRSASFMACLELRRKNELDENFMPKPRSKRYPQMANAHLALDMHNSNVYPRKVKPDFWKIDTPLLELWFNILLLSNPAGMASEIQPICLITRNKLPPIPAFTIYSDKGVESELIVLQLSKSLRPSPDTLQKLCQFTHLLFLDLFNKTFELTLDNVPYWIAPIKGTNFTEDSLPHNTLDWKLLEEISSGANILWDNNYSVENLIGRLLIDRRKRSRRFTILGHDPTLNSTDPYPSGYECPPGILDIQDYSYNATYRRKWSAVKWKVPESEPVLIAEHLLHRINYLSAPDSKWVIADNRAVISPSAFSISAIPSRVIHMAIIFPSFITRIDSYLHAWEVCGLLGMRIDVRIGLEAITKDFDSEREHDSAHVSLQGGMGNNYERLEFLGDCFLKTATSLGLFIGHHGDDEFELHVKRMILICNKYLFTKAIEKNIPQYIQTAGFSRRTWYPEMKLLIGKGTAQHNASQQVISHRLADKSISDVCEALIGAALIDKGLDGATQMVTAILETPEHTQKVWADYYDCYTKPAYQLAEASPAQRRFAEDIEKLVKYKFKYPRLLISAFTHPSLPFSWDRIPSYQRLEFLGDAILDLVCVRYIFQKHPHADPQWLTEHKMAMVSNKFLGMVAVQMGFHRKLKRLGASLDHAIRDYEVDIQEARANSNDAMDFWTSLKSPPKALPDVLEAFLGAVFVDSGFQYSVIEGLIDTFILPYFVDMTVYDNFAGQHPTTFVTKRMTEFQCECWGFKSQQCTTGNQTYILTAIVVHREIFSHGQGTSVRNARVDASLAAMKKLEDPEGVKQLQELCNCAEVREKRLEQKAAKGKVK</sequence>
<dbReference type="SMART" id="SM00535">
    <property type="entry name" value="RIBOc"/>
    <property type="match status" value="2"/>
</dbReference>
<dbReference type="PANTHER" id="PTHR14950:SF62">
    <property type="entry name" value="DICER-LIKE PROTEIN 1"/>
    <property type="match status" value="1"/>
</dbReference>
<feature type="domain" description="Dicer dsRNA-binding fold" evidence="20">
    <location>
        <begin position="543"/>
        <end position="633"/>
    </location>
</feature>
<dbReference type="GO" id="GO:0046872">
    <property type="term" value="F:metal ion binding"/>
    <property type="evidence" value="ECO:0007669"/>
    <property type="project" value="UniProtKB-KW"/>
</dbReference>
<dbReference type="GO" id="GO:0030422">
    <property type="term" value="P:siRNA processing"/>
    <property type="evidence" value="ECO:0007669"/>
    <property type="project" value="TreeGrafter"/>
</dbReference>
<dbReference type="InterPro" id="IPR005034">
    <property type="entry name" value="Dicer_dimerisation"/>
</dbReference>
<feature type="domain" description="RNase III" evidence="17">
    <location>
        <begin position="978"/>
        <end position="1094"/>
    </location>
</feature>
<evidence type="ECO:0000256" key="10">
    <source>
        <dbReference type="ARBA" id="ARBA00022840"/>
    </source>
</evidence>
<dbReference type="GO" id="GO:0004525">
    <property type="term" value="F:ribonuclease III activity"/>
    <property type="evidence" value="ECO:0007669"/>
    <property type="project" value="InterPro"/>
</dbReference>
<keyword evidence="4" id="KW-0930">Antiviral protein</keyword>
<dbReference type="GO" id="GO:0004386">
    <property type="term" value="F:helicase activity"/>
    <property type="evidence" value="ECO:0007669"/>
    <property type="project" value="UniProtKB-KW"/>
</dbReference>
<dbReference type="STRING" id="1336337.A0A3N4IVK1"/>
<dbReference type="Pfam" id="PF03368">
    <property type="entry name" value="Dicer_dimer"/>
    <property type="match status" value="1"/>
</dbReference>
<evidence type="ECO:0000256" key="15">
    <source>
        <dbReference type="ARBA" id="ARBA00035116"/>
    </source>
</evidence>
<keyword evidence="9" id="KW-0347">Helicase</keyword>
<dbReference type="SUPFAM" id="SSF69065">
    <property type="entry name" value="RNase III domain-like"/>
    <property type="match status" value="2"/>
</dbReference>
<dbReference type="InterPro" id="IPR036389">
    <property type="entry name" value="RNase_III_sf"/>
</dbReference>
<dbReference type="InterPro" id="IPR027417">
    <property type="entry name" value="P-loop_NTPase"/>
</dbReference>
<keyword evidence="22" id="KW-1185">Reference proteome</keyword>
<feature type="domain" description="RNase III" evidence="17">
    <location>
        <begin position="1141"/>
        <end position="1292"/>
    </location>
</feature>
<proteinExistence type="inferred from homology"/>
<dbReference type="Gene3D" id="1.10.1520.10">
    <property type="entry name" value="Ribonuclease III domain"/>
    <property type="match status" value="2"/>
</dbReference>
<evidence type="ECO:0000256" key="7">
    <source>
        <dbReference type="ARBA" id="ARBA00022741"/>
    </source>
</evidence>
<organism evidence="21 22">
    <name type="scientific">Choiromyces venosus 120613-1</name>
    <dbReference type="NCBI Taxonomy" id="1336337"/>
    <lineage>
        <taxon>Eukaryota</taxon>
        <taxon>Fungi</taxon>
        <taxon>Dikarya</taxon>
        <taxon>Ascomycota</taxon>
        <taxon>Pezizomycotina</taxon>
        <taxon>Pezizomycetes</taxon>
        <taxon>Pezizales</taxon>
        <taxon>Tuberaceae</taxon>
        <taxon>Choiromyces</taxon>
    </lineage>
</organism>
<dbReference type="OrthoDB" id="416741at2759"/>
<feature type="domain" description="Helicase C-terminal" evidence="19">
    <location>
        <begin position="351"/>
        <end position="528"/>
    </location>
</feature>
<keyword evidence="11" id="KW-0460">Magnesium</keyword>
<dbReference type="GO" id="GO:0005524">
    <property type="term" value="F:ATP binding"/>
    <property type="evidence" value="ECO:0007669"/>
    <property type="project" value="UniProtKB-KW"/>
</dbReference>
<dbReference type="Pfam" id="PF04851">
    <property type="entry name" value="ResIII"/>
    <property type="match status" value="1"/>
</dbReference>
<dbReference type="SUPFAM" id="SSF52540">
    <property type="entry name" value="P-loop containing nucleoside triphosphate hydrolases"/>
    <property type="match status" value="1"/>
</dbReference>
<dbReference type="GO" id="GO:0050688">
    <property type="term" value="P:regulation of defense response to virus"/>
    <property type="evidence" value="ECO:0007669"/>
    <property type="project" value="UniProtKB-KW"/>
</dbReference>
<evidence type="ECO:0000256" key="6">
    <source>
        <dbReference type="ARBA" id="ARBA00022737"/>
    </source>
</evidence>